<evidence type="ECO:0000256" key="1">
    <source>
        <dbReference type="SAM" id="SignalP"/>
    </source>
</evidence>
<dbReference type="AlphaFoldDB" id="A0A9P6RJZ5"/>
<sequence length="403" mass="44189">MRLRNFFFLGLVGAIATFSHAKSQRLNSTKPTRDIAAERNASTLADVPWAVVSGPVDDLEEAWTYLSDLIEVLTDENLSVALINSYCGLVTIDAETSSDGITWNVAATFTMNGPNGDQYSAAAFKFMPNVPSRLRIYPGRFTDESHLMYVIPLTPQAPPIDRTDTRTFQQYKIKINGVDDLCRSQAQFDQYVDQCDSKCGENKGHISCPKCNVAEKVCSGYSKNLIATVNQCIKSQFSATLPFHDGNIVALHSNNPGNRYLSECDGCDPQVLRLATSHSTSASNSYSKFKAHFMGVDSASGFSVVAFESQFTPGYYLALCAGCTDYGAVGNFQKGCLNQTWCQWIVASVGGNVVLMSFYQPYKYQYLKVCNGCLGLSVNYGETTMDASSELEVYKLWAPSVVG</sequence>
<protein>
    <submittedName>
        <fullName evidence="2">Uncharacterized protein</fullName>
    </submittedName>
</protein>
<gene>
    <name evidence="2" type="ORF">BGZ99_004351</name>
</gene>
<keyword evidence="3" id="KW-1185">Reference proteome</keyword>
<proteinExistence type="predicted"/>
<accession>A0A9P6RJZ5</accession>
<organism evidence="2 3">
    <name type="scientific">Dissophora globulifera</name>
    <dbReference type="NCBI Taxonomy" id="979702"/>
    <lineage>
        <taxon>Eukaryota</taxon>
        <taxon>Fungi</taxon>
        <taxon>Fungi incertae sedis</taxon>
        <taxon>Mucoromycota</taxon>
        <taxon>Mortierellomycotina</taxon>
        <taxon>Mortierellomycetes</taxon>
        <taxon>Mortierellales</taxon>
        <taxon>Mortierellaceae</taxon>
        <taxon>Dissophora</taxon>
    </lineage>
</organism>
<reference evidence="2" key="1">
    <citation type="journal article" date="2020" name="Fungal Divers.">
        <title>Resolving the Mortierellaceae phylogeny through synthesis of multi-gene phylogenetics and phylogenomics.</title>
        <authorList>
            <person name="Vandepol N."/>
            <person name="Liber J."/>
            <person name="Desiro A."/>
            <person name="Na H."/>
            <person name="Kennedy M."/>
            <person name="Barry K."/>
            <person name="Grigoriev I.V."/>
            <person name="Miller A.N."/>
            <person name="O'Donnell K."/>
            <person name="Stajich J.E."/>
            <person name="Bonito G."/>
        </authorList>
    </citation>
    <scope>NUCLEOTIDE SEQUENCE</scope>
    <source>
        <strain evidence="2">REB-010B</strain>
    </source>
</reference>
<dbReference type="Proteomes" id="UP000738325">
    <property type="component" value="Unassembled WGS sequence"/>
</dbReference>
<dbReference type="OrthoDB" id="2485689at2759"/>
<name>A0A9P6RJZ5_9FUNG</name>
<evidence type="ECO:0000313" key="3">
    <source>
        <dbReference type="Proteomes" id="UP000738325"/>
    </source>
</evidence>
<feature type="chain" id="PRO_5040511939" evidence="1">
    <location>
        <begin position="22"/>
        <end position="403"/>
    </location>
</feature>
<feature type="signal peptide" evidence="1">
    <location>
        <begin position="1"/>
        <end position="21"/>
    </location>
</feature>
<comment type="caution">
    <text evidence="2">The sequence shown here is derived from an EMBL/GenBank/DDBJ whole genome shotgun (WGS) entry which is preliminary data.</text>
</comment>
<keyword evidence="1" id="KW-0732">Signal</keyword>
<dbReference type="EMBL" id="JAAAIP010000271">
    <property type="protein sequence ID" value="KAG0320707.1"/>
    <property type="molecule type" value="Genomic_DNA"/>
</dbReference>
<evidence type="ECO:0000313" key="2">
    <source>
        <dbReference type="EMBL" id="KAG0320707.1"/>
    </source>
</evidence>